<dbReference type="OrthoDB" id="408954at2759"/>
<dbReference type="GO" id="GO:0005506">
    <property type="term" value="F:iron ion binding"/>
    <property type="evidence" value="ECO:0007669"/>
    <property type="project" value="InterPro"/>
</dbReference>
<dbReference type="Pfam" id="PF04116">
    <property type="entry name" value="FA_hydroxylase"/>
    <property type="match status" value="1"/>
</dbReference>
<evidence type="ECO:0000259" key="7">
    <source>
        <dbReference type="Pfam" id="PF04116"/>
    </source>
</evidence>
<protein>
    <recommendedName>
        <fullName evidence="7">Fatty acid hydroxylase domain-containing protein</fullName>
    </recommendedName>
</protein>
<dbReference type="OMA" id="KMASFDM"/>
<dbReference type="STRING" id="2880.D7G2Q4"/>
<dbReference type="GO" id="GO:0008610">
    <property type="term" value="P:lipid biosynthetic process"/>
    <property type="evidence" value="ECO:0007669"/>
    <property type="project" value="InterPro"/>
</dbReference>
<feature type="transmembrane region" description="Helical" evidence="6">
    <location>
        <begin position="43"/>
        <end position="64"/>
    </location>
</feature>
<evidence type="ECO:0000256" key="5">
    <source>
        <dbReference type="SAM" id="MobiDB-lite"/>
    </source>
</evidence>
<dbReference type="GO" id="GO:0016020">
    <property type="term" value="C:membrane"/>
    <property type="evidence" value="ECO:0007669"/>
    <property type="project" value="UniProtKB-SubCell"/>
</dbReference>
<evidence type="ECO:0000313" key="9">
    <source>
        <dbReference type="Proteomes" id="UP000002630"/>
    </source>
</evidence>
<evidence type="ECO:0000256" key="2">
    <source>
        <dbReference type="ARBA" id="ARBA00022692"/>
    </source>
</evidence>
<dbReference type="AlphaFoldDB" id="D7G2Q4"/>
<organism evidence="8 9">
    <name type="scientific">Ectocarpus siliculosus</name>
    <name type="common">Brown alga</name>
    <name type="synonym">Conferva siliculosa</name>
    <dbReference type="NCBI Taxonomy" id="2880"/>
    <lineage>
        <taxon>Eukaryota</taxon>
        <taxon>Sar</taxon>
        <taxon>Stramenopiles</taxon>
        <taxon>Ochrophyta</taxon>
        <taxon>PX clade</taxon>
        <taxon>Phaeophyceae</taxon>
        <taxon>Ectocarpales</taxon>
        <taxon>Ectocarpaceae</taxon>
        <taxon>Ectocarpus</taxon>
    </lineage>
</organism>
<dbReference type="GO" id="GO:0016491">
    <property type="term" value="F:oxidoreductase activity"/>
    <property type="evidence" value="ECO:0007669"/>
    <property type="project" value="InterPro"/>
</dbReference>
<reference evidence="8 9" key="1">
    <citation type="journal article" date="2010" name="Nature">
        <title>The Ectocarpus genome and the independent evolution of multicellularity in brown algae.</title>
        <authorList>
            <person name="Cock J.M."/>
            <person name="Sterck L."/>
            <person name="Rouze P."/>
            <person name="Scornet D."/>
            <person name="Allen A.E."/>
            <person name="Amoutzias G."/>
            <person name="Anthouard V."/>
            <person name="Artiguenave F."/>
            <person name="Aury J.M."/>
            <person name="Badger J.H."/>
            <person name="Beszteri B."/>
            <person name="Billiau K."/>
            <person name="Bonnet E."/>
            <person name="Bothwell J.H."/>
            <person name="Bowler C."/>
            <person name="Boyen C."/>
            <person name="Brownlee C."/>
            <person name="Carrano C.J."/>
            <person name="Charrier B."/>
            <person name="Cho G.Y."/>
            <person name="Coelho S.M."/>
            <person name="Collen J."/>
            <person name="Corre E."/>
            <person name="Da Silva C."/>
            <person name="Delage L."/>
            <person name="Delaroque N."/>
            <person name="Dittami S.M."/>
            <person name="Doulbeau S."/>
            <person name="Elias M."/>
            <person name="Farnham G."/>
            <person name="Gachon C.M."/>
            <person name="Gschloessl B."/>
            <person name="Heesch S."/>
            <person name="Jabbari K."/>
            <person name="Jubin C."/>
            <person name="Kawai H."/>
            <person name="Kimura K."/>
            <person name="Kloareg B."/>
            <person name="Kupper F.C."/>
            <person name="Lang D."/>
            <person name="Le Bail A."/>
            <person name="Leblanc C."/>
            <person name="Lerouge P."/>
            <person name="Lohr M."/>
            <person name="Lopez P.J."/>
            <person name="Martens C."/>
            <person name="Maumus F."/>
            <person name="Michel G."/>
            <person name="Miranda-Saavedra D."/>
            <person name="Morales J."/>
            <person name="Moreau H."/>
            <person name="Motomura T."/>
            <person name="Nagasato C."/>
            <person name="Napoli C.A."/>
            <person name="Nelson D.R."/>
            <person name="Nyvall-Collen P."/>
            <person name="Peters A.F."/>
            <person name="Pommier C."/>
            <person name="Potin P."/>
            <person name="Poulain J."/>
            <person name="Quesneville H."/>
            <person name="Read B."/>
            <person name="Rensing S.A."/>
            <person name="Ritter A."/>
            <person name="Rousvoal S."/>
            <person name="Samanta M."/>
            <person name="Samson G."/>
            <person name="Schroeder D.C."/>
            <person name="Segurens B."/>
            <person name="Strittmatter M."/>
            <person name="Tonon T."/>
            <person name="Tregear J.W."/>
            <person name="Valentin K."/>
            <person name="von Dassow P."/>
            <person name="Yamagishi T."/>
            <person name="Van de Peer Y."/>
            <person name="Wincker P."/>
        </authorList>
    </citation>
    <scope>NUCLEOTIDE SEQUENCE [LARGE SCALE GENOMIC DNA]</scope>
    <source>
        <strain evidence="9">Ec32 / CCAP1310/4</strain>
    </source>
</reference>
<feature type="domain" description="Fatty acid hydroxylase" evidence="7">
    <location>
        <begin position="135"/>
        <end position="266"/>
    </location>
</feature>
<keyword evidence="3 6" id="KW-1133">Transmembrane helix</keyword>
<dbReference type="EMBL" id="FN649748">
    <property type="protein sequence ID" value="CBJ26879.1"/>
    <property type="molecule type" value="Genomic_DNA"/>
</dbReference>
<gene>
    <name evidence="8" type="ORF">Esi_0048_0104</name>
</gene>
<evidence type="ECO:0000256" key="1">
    <source>
        <dbReference type="ARBA" id="ARBA00004370"/>
    </source>
</evidence>
<evidence type="ECO:0000313" key="8">
    <source>
        <dbReference type="EMBL" id="CBJ26879.1"/>
    </source>
</evidence>
<proteinExistence type="predicted"/>
<dbReference type="eggNOG" id="KOG0872">
    <property type="taxonomic scope" value="Eukaryota"/>
</dbReference>
<dbReference type="InParanoid" id="D7G2Q4"/>
<feature type="transmembrane region" description="Helical" evidence="6">
    <location>
        <begin position="202"/>
        <end position="224"/>
    </location>
</feature>
<dbReference type="InterPro" id="IPR050307">
    <property type="entry name" value="Sterol_Desaturase_Related"/>
</dbReference>
<dbReference type="Proteomes" id="UP000002630">
    <property type="component" value="Linkage Group LG23"/>
</dbReference>
<keyword evidence="2 6" id="KW-0812">Transmembrane</keyword>
<dbReference type="EMBL" id="FN648685">
    <property type="protein sequence ID" value="CBJ26879.1"/>
    <property type="molecule type" value="Genomic_DNA"/>
</dbReference>
<comment type="subcellular location">
    <subcellularLocation>
        <location evidence="1">Membrane</location>
    </subcellularLocation>
</comment>
<dbReference type="PANTHER" id="PTHR11863">
    <property type="entry name" value="STEROL DESATURASE"/>
    <property type="match status" value="1"/>
</dbReference>
<keyword evidence="4 6" id="KW-0472">Membrane</keyword>
<evidence type="ECO:0000256" key="4">
    <source>
        <dbReference type="ARBA" id="ARBA00023136"/>
    </source>
</evidence>
<evidence type="ECO:0000256" key="3">
    <source>
        <dbReference type="ARBA" id="ARBA00022989"/>
    </source>
</evidence>
<keyword evidence="9" id="KW-1185">Reference proteome</keyword>
<dbReference type="InterPro" id="IPR006694">
    <property type="entry name" value="Fatty_acid_hydroxylase"/>
</dbReference>
<sequence>MSWFPTLPLLDGLLADVLVKGAGGGVAFSLVNAADTWQWWHYPAWLSVILLGLEFVAAMVHVFGRASKAATIRPRGKHLDEFTPLDRLFVAFNRCSTAVFTYHAVQYLWYAPWGGRVAWGVSELGLASGLGALVAQYVVYDLFYTVFHRVLHLRGLYKHIHKHHHRQKAPTRGNADAVNVHPLEFLGGEYNHLLALHLVSRYVVPVHVVSAGAFIVAGGFFASLNHTRFDIRIPFLYEVRYHDIHHWYPECNYGQYTMLWDWVMGSLKAYPAEEDRGERKRNLGGGVTPPANGARSDSTAAENKEKAG</sequence>
<accession>D7G2Q4</accession>
<evidence type="ECO:0000256" key="6">
    <source>
        <dbReference type="SAM" id="Phobius"/>
    </source>
</evidence>
<name>D7G2Q4_ECTSI</name>
<feature type="region of interest" description="Disordered" evidence="5">
    <location>
        <begin position="275"/>
        <end position="308"/>
    </location>
</feature>
<feature type="transmembrane region" description="Helical" evidence="6">
    <location>
        <begin position="125"/>
        <end position="147"/>
    </location>
</feature>